<feature type="domain" description="Aminoglycoside phosphotransferase" evidence="1">
    <location>
        <begin position="115"/>
        <end position="166"/>
    </location>
</feature>
<dbReference type="InterPro" id="IPR011009">
    <property type="entry name" value="Kinase-like_dom_sf"/>
</dbReference>
<proteinExistence type="predicted"/>
<accession>A0A7Y9PK57</accession>
<dbReference type="Proteomes" id="UP000589520">
    <property type="component" value="Unassembled WGS sequence"/>
</dbReference>
<evidence type="ECO:0000313" key="3">
    <source>
        <dbReference type="Proteomes" id="UP000589520"/>
    </source>
</evidence>
<dbReference type="InterPro" id="IPR002575">
    <property type="entry name" value="Aminoglycoside_PTrfase"/>
</dbReference>
<name>A0A7Y9PK57_9BACT</name>
<keyword evidence="3" id="KW-1185">Reference proteome</keyword>
<gene>
    <name evidence="2" type="ORF">HDF17_003682</name>
</gene>
<dbReference type="AlphaFoldDB" id="A0A7Y9PK57"/>
<dbReference type="Gene3D" id="3.90.1200.10">
    <property type="match status" value="1"/>
</dbReference>
<organism evidence="2 3">
    <name type="scientific">Granulicella arctica</name>
    <dbReference type="NCBI Taxonomy" id="940613"/>
    <lineage>
        <taxon>Bacteria</taxon>
        <taxon>Pseudomonadati</taxon>
        <taxon>Acidobacteriota</taxon>
        <taxon>Terriglobia</taxon>
        <taxon>Terriglobales</taxon>
        <taxon>Acidobacteriaceae</taxon>
        <taxon>Granulicella</taxon>
    </lineage>
</organism>
<dbReference type="EMBL" id="JACCCW010000002">
    <property type="protein sequence ID" value="NYF81362.1"/>
    <property type="molecule type" value="Genomic_DNA"/>
</dbReference>
<dbReference type="SUPFAM" id="SSF56112">
    <property type="entry name" value="Protein kinase-like (PK-like)"/>
    <property type="match status" value="1"/>
</dbReference>
<sequence>MNEEEHILTGGNIAARVVRIGATVRKPVTAATPSVRSLLDCLHDRGYPASPRHFGTDEQGRQSLEFVPGVMGNAGPPLGLGDLEQVGRLIRQLHEVTAYFPIPTDARWDVPIRPDHDDLICHNDLAPWNLVRSGDRWVFIDWDNAGPGSRLWDLSYAAVTFPPIEPQGDIAEIAPRVGALVRGYKLSPSQGYALPTLMRRRAQAMGDLLVHGTENGLQPWAEMYEADHARYWFGAARFVEEHRQALEEVCMNR</sequence>
<evidence type="ECO:0000259" key="1">
    <source>
        <dbReference type="Pfam" id="PF01636"/>
    </source>
</evidence>
<protein>
    <recommendedName>
        <fullName evidence="1">Aminoglycoside phosphotransferase domain-containing protein</fullName>
    </recommendedName>
</protein>
<reference evidence="2 3" key="1">
    <citation type="submission" date="2020-07" db="EMBL/GenBank/DDBJ databases">
        <title>Genomic Encyclopedia of Type Strains, Phase IV (KMG-V): Genome sequencing to study the core and pangenomes of soil and plant-associated prokaryotes.</title>
        <authorList>
            <person name="Whitman W."/>
        </authorList>
    </citation>
    <scope>NUCLEOTIDE SEQUENCE [LARGE SCALE GENOMIC DNA]</scope>
    <source>
        <strain evidence="2 3">X4EP2</strain>
    </source>
</reference>
<dbReference type="Pfam" id="PF01636">
    <property type="entry name" value="APH"/>
    <property type="match status" value="1"/>
</dbReference>
<evidence type="ECO:0000313" key="2">
    <source>
        <dbReference type="EMBL" id="NYF81362.1"/>
    </source>
</evidence>
<comment type="caution">
    <text evidence="2">The sequence shown here is derived from an EMBL/GenBank/DDBJ whole genome shotgun (WGS) entry which is preliminary data.</text>
</comment>